<dbReference type="InterPro" id="IPR052902">
    <property type="entry name" value="ABC-2_transporter"/>
</dbReference>
<reference evidence="7 8" key="1">
    <citation type="journal article" date="2020" name="Cell Host Microbe">
        <title>Functional and Genomic Variation between Human-Derived Isolates of Lachnospiraceae Reveals Inter- and Intra-Species Diversity.</title>
        <authorList>
            <person name="Sorbara M.T."/>
            <person name="Littmann E.R."/>
            <person name="Fontana E."/>
            <person name="Moody T.U."/>
            <person name="Kohout C.E."/>
            <person name="Gjonbalaj M."/>
            <person name="Eaton V."/>
            <person name="Seok R."/>
            <person name="Leiner I.M."/>
            <person name="Pamer E.G."/>
        </authorList>
    </citation>
    <scope>NUCLEOTIDE SEQUENCE [LARGE SCALE GENOMIC DNA]</scope>
    <source>
        <strain evidence="7 8">MSK.17.74</strain>
    </source>
</reference>
<evidence type="ECO:0000256" key="1">
    <source>
        <dbReference type="ARBA" id="ARBA00004141"/>
    </source>
</evidence>
<evidence type="ECO:0000259" key="6">
    <source>
        <dbReference type="Pfam" id="PF12698"/>
    </source>
</evidence>
<protein>
    <submittedName>
        <fullName evidence="7">ABC transporter permease</fullName>
    </submittedName>
</protein>
<feature type="domain" description="ABC-2 type transporter transmembrane" evidence="6">
    <location>
        <begin position="18"/>
        <end position="364"/>
    </location>
</feature>
<accession>A0ABX2H3H6</accession>
<feature type="transmembrane region" description="Helical" evidence="5">
    <location>
        <begin position="175"/>
        <end position="196"/>
    </location>
</feature>
<sequence length="374" mass="41283">MLHLIKYNLLVKLKNFATTFWPLIFPILLGTMFYFAFGNIDDADFETVQVGIVKEDGADTLFLMFLDQIENNGNHLIAAQELSESAALTKLENEEISGIYQVGSSPSLTVASNGIPQSILQSILSGYETGKSTIRNIVRTHPSGLWDGIQQMLNQQETLTEVSLGGQTINGSAQFFYALIAMTCLYGCFIGFGSAITLQANLTALAARRCVTPTHKLKLILSEQIASFLLGYFDVIVLLIYLRYILKLDFQGKIGSMLLISFFGSLIGVSIGIFVGSLGKMKEGGKIGIILGFSMVCSFLSGLMNNTMKDLVEKNMPVINRINPAALISDAFYCINVYDDMSRYYRNLFTLAVMSIILVTASFLLIRRESYDSI</sequence>
<proteinExistence type="predicted"/>
<evidence type="ECO:0000256" key="3">
    <source>
        <dbReference type="ARBA" id="ARBA00022989"/>
    </source>
</evidence>
<feature type="transmembrane region" description="Helical" evidence="5">
    <location>
        <begin position="20"/>
        <end position="37"/>
    </location>
</feature>
<feature type="transmembrane region" description="Helical" evidence="5">
    <location>
        <begin position="287"/>
        <end position="306"/>
    </location>
</feature>
<keyword evidence="3 5" id="KW-1133">Transmembrane helix</keyword>
<dbReference type="Pfam" id="PF12698">
    <property type="entry name" value="ABC2_membrane_3"/>
    <property type="match status" value="1"/>
</dbReference>
<keyword evidence="4 5" id="KW-0472">Membrane</keyword>
<name>A0ABX2H3H6_9FIRM</name>
<dbReference type="InterPro" id="IPR013525">
    <property type="entry name" value="ABC2_TM"/>
</dbReference>
<evidence type="ECO:0000313" key="7">
    <source>
        <dbReference type="EMBL" id="NSG84619.1"/>
    </source>
</evidence>
<dbReference type="RefSeq" id="WP_173769380.1">
    <property type="nucleotide sequence ID" value="NZ_JAAITS010000007.1"/>
</dbReference>
<comment type="caution">
    <text evidence="7">The sequence shown here is derived from an EMBL/GenBank/DDBJ whole genome shotgun (WGS) entry which is preliminary data.</text>
</comment>
<evidence type="ECO:0000256" key="5">
    <source>
        <dbReference type="SAM" id="Phobius"/>
    </source>
</evidence>
<dbReference type="Proteomes" id="UP001644719">
    <property type="component" value="Unassembled WGS sequence"/>
</dbReference>
<evidence type="ECO:0000313" key="8">
    <source>
        <dbReference type="Proteomes" id="UP001644719"/>
    </source>
</evidence>
<feature type="transmembrane region" description="Helical" evidence="5">
    <location>
        <begin position="225"/>
        <end position="242"/>
    </location>
</feature>
<feature type="transmembrane region" description="Helical" evidence="5">
    <location>
        <begin position="254"/>
        <end position="275"/>
    </location>
</feature>
<dbReference type="PANTHER" id="PTHR43027">
    <property type="entry name" value="DOXORUBICIN RESISTANCE ABC TRANSPORTER PERMEASE PROTEIN DRRC-RELATED"/>
    <property type="match status" value="1"/>
</dbReference>
<gene>
    <name evidence="7" type="ORF">G5B17_04040</name>
</gene>
<dbReference type="PANTHER" id="PTHR43027:SF1">
    <property type="entry name" value="DOXORUBICIN RESISTANCE ABC TRANSPORTER PERMEASE PROTEIN DRRC-RELATED"/>
    <property type="match status" value="1"/>
</dbReference>
<organism evidence="7 8">
    <name type="scientific">Blautia faecis</name>
    <dbReference type="NCBI Taxonomy" id="871665"/>
    <lineage>
        <taxon>Bacteria</taxon>
        <taxon>Bacillati</taxon>
        <taxon>Bacillota</taxon>
        <taxon>Clostridia</taxon>
        <taxon>Lachnospirales</taxon>
        <taxon>Lachnospiraceae</taxon>
        <taxon>Blautia</taxon>
    </lineage>
</organism>
<evidence type="ECO:0000256" key="4">
    <source>
        <dbReference type="ARBA" id="ARBA00023136"/>
    </source>
</evidence>
<feature type="transmembrane region" description="Helical" evidence="5">
    <location>
        <begin position="344"/>
        <end position="366"/>
    </location>
</feature>
<keyword evidence="2 5" id="KW-0812">Transmembrane</keyword>
<evidence type="ECO:0000256" key="2">
    <source>
        <dbReference type="ARBA" id="ARBA00022692"/>
    </source>
</evidence>
<comment type="subcellular location">
    <subcellularLocation>
        <location evidence="1">Membrane</location>
        <topology evidence="1">Multi-pass membrane protein</topology>
    </subcellularLocation>
</comment>
<dbReference type="EMBL" id="JAAITS010000007">
    <property type="protein sequence ID" value="NSG84619.1"/>
    <property type="molecule type" value="Genomic_DNA"/>
</dbReference>
<keyword evidence="8" id="KW-1185">Reference proteome</keyword>